<dbReference type="PANTHER" id="PTHR24186">
    <property type="entry name" value="PROTEIN PHOSPHATASE 1 REGULATORY SUBUNIT"/>
    <property type="match status" value="1"/>
</dbReference>
<dbReference type="Pfam" id="PF13962">
    <property type="entry name" value="PGG"/>
    <property type="match status" value="1"/>
</dbReference>
<feature type="transmembrane region" description="Helical" evidence="7">
    <location>
        <begin position="339"/>
        <end position="364"/>
    </location>
</feature>
<accession>A0ABC8TKR4</accession>
<proteinExistence type="predicted"/>
<evidence type="ECO:0000256" key="6">
    <source>
        <dbReference type="ARBA" id="ARBA00023136"/>
    </source>
</evidence>
<feature type="transmembrane region" description="Helical" evidence="7">
    <location>
        <begin position="384"/>
        <end position="408"/>
    </location>
</feature>
<keyword evidence="3" id="KW-0677">Repeat</keyword>
<evidence type="ECO:0000313" key="9">
    <source>
        <dbReference type="EMBL" id="CAK9167938.1"/>
    </source>
</evidence>
<dbReference type="InterPro" id="IPR036770">
    <property type="entry name" value="Ankyrin_rpt-contain_sf"/>
</dbReference>
<dbReference type="InterPro" id="IPR002110">
    <property type="entry name" value="Ankyrin_rpt"/>
</dbReference>
<comment type="caution">
    <text evidence="9">The sequence shown here is derived from an EMBL/GenBank/DDBJ whole genome shotgun (WGS) entry which is preliminary data.</text>
</comment>
<dbReference type="Gene3D" id="1.25.40.20">
    <property type="entry name" value="Ankyrin repeat-containing domain"/>
    <property type="match status" value="2"/>
</dbReference>
<dbReference type="InterPro" id="IPR026961">
    <property type="entry name" value="PGG_dom"/>
</dbReference>
<evidence type="ECO:0000256" key="3">
    <source>
        <dbReference type="ARBA" id="ARBA00022737"/>
    </source>
</evidence>
<comment type="subcellular location">
    <subcellularLocation>
        <location evidence="1">Membrane</location>
        <topology evidence="1">Multi-pass membrane protein</topology>
    </subcellularLocation>
</comment>
<feature type="transmembrane region" description="Helical" evidence="7">
    <location>
        <begin position="420"/>
        <end position="443"/>
    </location>
</feature>
<reference evidence="9 10" key="1">
    <citation type="submission" date="2024-02" db="EMBL/GenBank/DDBJ databases">
        <authorList>
            <person name="Vignale AGUSTIN F."/>
            <person name="Sosa J E."/>
            <person name="Modenutti C."/>
        </authorList>
    </citation>
    <scope>NUCLEOTIDE SEQUENCE [LARGE SCALE GENOMIC DNA]</scope>
</reference>
<dbReference type="Pfam" id="PF00023">
    <property type="entry name" value="Ank"/>
    <property type="match status" value="1"/>
</dbReference>
<dbReference type="Proteomes" id="UP001642360">
    <property type="component" value="Unassembled WGS sequence"/>
</dbReference>
<evidence type="ECO:0000256" key="5">
    <source>
        <dbReference type="ARBA" id="ARBA00023043"/>
    </source>
</evidence>
<dbReference type="PANTHER" id="PTHR24186:SF50">
    <property type="entry name" value="ANKYRIN REPEAT-CONTAINING PROTEIN ITN1-LIKE ISOFORM X1"/>
    <property type="match status" value="1"/>
</dbReference>
<dbReference type="Pfam" id="PF12796">
    <property type="entry name" value="Ank_2"/>
    <property type="match status" value="1"/>
</dbReference>
<keyword evidence="2 7" id="KW-0812">Transmembrane</keyword>
<name>A0ABC8TKR4_9AQUA</name>
<feature type="transmembrane region" description="Helical" evidence="7">
    <location>
        <begin position="81"/>
        <end position="100"/>
    </location>
</feature>
<keyword evidence="5" id="KW-0040">ANK repeat</keyword>
<evidence type="ECO:0000313" key="10">
    <source>
        <dbReference type="Proteomes" id="UP001642360"/>
    </source>
</evidence>
<evidence type="ECO:0000256" key="4">
    <source>
        <dbReference type="ARBA" id="ARBA00022989"/>
    </source>
</evidence>
<gene>
    <name evidence="9" type="ORF">ILEXP_LOCUS37257</name>
</gene>
<feature type="transmembrane region" description="Helical" evidence="7">
    <location>
        <begin position="449"/>
        <end position="466"/>
    </location>
</feature>
<dbReference type="SMART" id="SM00248">
    <property type="entry name" value="ANK"/>
    <property type="match status" value="6"/>
</dbReference>
<feature type="domain" description="PGG" evidence="8">
    <location>
        <begin position="331"/>
        <end position="443"/>
    </location>
</feature>
<evidence type="ECO:0000259" key="8">
    <source>
        <dbReference type="Pfam" id="PF13962"/>
    </source>
</evidence>
<evidence type="ECO:0000256" key="1">
    <source>
        <dbReference type="ARBA" id="ARBA00004141"/>
    </source>
</evidence>
<sequence>MDPLVYNAAVSGDIGILVQNKDKLVIQVTPTKNSVLHLACQSGKTECVRQILSMHKSLLRKKNSNKDSAFHMAARNGYYDVAMALMECALGMECAVVKFVKKMLRRKNLNKLEPPEFLHANNVGETPLYIAAEMGFENLVAMILKKCSSPPYSGSYGRTALHGAIISNSEDNDGNTCLHIAAYRGLTYVADVLIVQCPDCWEMDNSRGENILHIAVKHQQASFVSHILREHKAISNILITEKDIDGNTPLHLMADFNCLVPELSTMVDKNALDSESLTPLDIVNDGDSSQIGLVKAEPLGVDAHLSLPNAISIFRDKIRKKKDQSTEHEKEKLRRTADAIMIVATLITTVTFTAAFTMPGGYYLSSDKNPGTAILSRKTSFQVFIISDALALLCSVMAIFVNFYGMLYGSERTLRSSTRVAVICTAGAIVGMLIAFGTGTYVVLAESPALAIATLFFSFLGIAYVFEMFPLLHYWEDFVTFFSRLWVSLAGSLTDVGPQVHSLEQRCSKLF</sequence>
<dbReference type="GO" id="GO:0016020">
    <property type="term" value="C:membrane"/>
    <property type="evidence" value="ECO:0007669"/>
    <property type="project" value="UniProtKB-SubCell"/>
</dbReference>
<keyword evidence="6 7" id="KW-0472">Membrane</keyword>
<keyword evidence="10" id="KW-1185">Reference proteome</keyword>
<dbReference type="AlphaFoldDB" id="A0ABC8TKR4"/>
<evidence type="ECO:0000256" key="7">
    <source>
        <dbReference type="SAM" id="Phobius"/>
    </source>
</evidence>
<dbReference type="EMBL" id="CAUOFW020004969">
    <property type="protein sequence ID" value="CAK9167938.1"/>
    <property type="molecule type" value="Genomic_DNA"/>
</dbReference>
<evidence type="ECO:0000256" key="2">
    <source>
        <dbReference type="ARBA" id="ARBA00022692"/>
    </source>
</evidence>
<protein>
    <recommendedName>
        <fullName evidence="8">PGG domain-containing protein</fullName>
    </recommendedName>
</protein>
<dbReference type="SUPFAM" id="SSF48403">
    <property type="entry name" value="Ankyrin repeat"/>
    <property type="match status" value="1"/>
</dbReference>
<keyword evidence="4 7" id="KW-1133">Transmembrane helix</keyword>
<organism evidence="9 10">
    <name type="scientific">Ilex paraguariensis</name>
    <name type="common">yerba mate</name>
    <dbReference type="NCBI Taxonomy" id="185542"/>
    <lineage>
        <taxon>Eukaryota</taxon>
        <taxon>Viridiplantae</taxon>
        <taxon>Streptophyta</taxon>
        <taxon>Embryophyta</taxon>
        <taxon>Tracheophyta</taxon>
        <taxon>Spermatophyta</taxon>
        <taxon>Magnoliopsida</taxon>
        <taxon>eudicotyledons</taxon>
        <taxon>Gunneridae</taxon>
        <taxon>Pentapetalae</taxon>
        <taxon>asterids</taxon>
        <taxon>campanulids</taxon>
        <taxon>Aquifoliales</taxon>
        <taxon>Aquifoliaceae</taxon>
        <taxon>Ilex</taxon>
    </lineage>
</organism>